<keyword evidence="2" id="KW-1185">Reference proteome</keyword>
<organism evidence="1 2">
    <name type="scientific">Austropuccinia psidii MF-1</name>
    <dbReference type="NCBI Taxonomy" id="1389203"/>
    <lineage>
        <taxon>Eukaryota</taxon>
        <taxon>Fungi</taxon>
        <taxon>Dikarya</taxon>
        <taxon>Basidiomycota</taxon>
        <taxon>Pucciniomycotina</taxon>
        <taxon>Pucciniomycetes</taxon>
        <taxon>Pucciniales</taxon>
        <taxon>Sphaerophragmiaceae</taxon>
        <taxon>Austropuccinia</taxon>
    </lineage>
</organism>
<protein>
    <submittedName>
        <fullName evidence="1">Uncharacterized protein</fullName>
    </submittedName>
</protein>
<evidence type="ECO:0000313" key="1">
    <source>
        <dbReference type="EMBL" id="MBW0495784.1"/>
    </source>
</evidence>
<dbReference type="EMBL" id="AVOT02013292">
    <property type="protein sequence ID" value="MBW0495784.1"/>
    <property type="molecule type" value="Genomic_DNA"/>
</dbReference>
<dbReference type="AlphaFoldDB" id="A0A9Q3D2S0"/>
<sequence>MKEFFNACQKINPQSQGHFFGNIPHHQEAIKPDSQMEGNPGSPSNYQDGYNMTYFKKEALKNLSEATSLLEFSGVGEYAHMDLIDYIYGLFIDGPSIPDYWITARLNNSLKGNSGIWYSEMK</sequence>
<comment type="caution">
    <text evidence="1">The sequence shown here is derived from an EMBL/GenBank/DDBJ whole genome shotgun (WGS) entry which is preliminary data.</text>
</comment>
<proteinExistence type="predicted"/>
<reference evidence="1" key="1">
    <citation type="submission" date="2021-03" db="EMBL/GenBank/DDBJ databases">
        <title>Draft genome sequence of rust myrtle Austropuccinia psidii MF-1, a brazilian biotype.</title>
        <authorList>
            <person name="Quecine M.C."/>
            <person name="Pachon D.M.R."/>
            <person name="Bonatelli M.L."/>
            <person name="Correr F.H."/>
            <person name="Franceschini L.M."/>
            <person name="Leite T.F."/>
            <person name="Margarido G.R.A."/>
            <person name="Almeida C.A."/>
            <person name="Ferrarezi J.A."/>
            <person name="Labate C.A."/>
        </authorList>
    </citation>
    <scope>NUCLEOTIDE SEQUENCE</scope>
    <source>
        <strain evidence="1">MF-1</strain>
    </source>
</reference>
<dbReference type="Proteomes" id="UP000765509">
    <property type="component" value="Unassembled WGS sequence"/>
</dbReference>
<gene>
    <name evidence="1" type="ORF">O181_035499</name>
</gene>
<accession>A0A9Q3D2S0</accession>
<name>A0A9Q3D2S0_9BASI</name>
<evidence type="ECO:0000313" key="2">
    <source>
        <dbReference type="Proteomes" id="UP000765509"/>
    </source>
</evidence>